<feature type="signal peptide" evidence="10">
    <location>
        <begin position="1"/>
        <end position="22"/>
    </location>
</feature>
<dbReference type="Gene3D" id="3.30.1150.10">
    <property type="match status" value="3"/>
</dbReference>
<proteinExistence type="inferred from homology"/>
<keyword evidence="9" id="KW-0472">Membrane</keyword>
<dbReference type="RefSeq" id="WP_086592638.1">
    <property type="nucleotide sequence ID" value="NZ_MTSE01000002.1"/>
</dbReference>
<dbReference type="PRINTS" id="PR01374">
    <property type="entry name" value="TONBPROTEIN"/>
</dbReference>
<evidence type="ECO:0000256" key="8">
    <source>
        <dbReference type="ARBA" id="ARBA00022989"/>
    </source>
</evidence>
<keyword evidence="4" id="KW-1003">Cell membrane</keyword>
<evidence type="ECO:0000256" key="2">
    <source>
        <dbReference type="ARBA" id="ARBA00006555"/>
    </source>
</evidence>
<evidence type="ECO:0000313" key="12">
    <source>
        <dbReference type="EMBL" id="OUJ75093.1"/>
    </source>
</evidence>
<dbReference type="InterPro" id="IPR037682">
    <property type="entry name" value="TonB_C"/>
</dbReference>
<dbReference type="PANTHER" id="PTHR33446">
    <property type="entry name" value="PROTEIN TONB-RELATED"/>
    <property type="match status" value="1"/>
</dbReference>
<keyword evidence="10" id="KW-0732">Signal</keyword>
<keyword evidence="3" id="KW-0813">Transport</keyword>
<dbReference type="AlphaFoldDB" id="A0A243WHP5"/>
<comment type="caution">
    <text evidence="12">The sequence shown here is derived from an EMBL/GenBank/DDBJ whole genome shotgun (WGS) entry which is preliminary data.</text>
</comment>
<dbReference type="PROSITE" id="PS52015">
    <property type="entry name" value="TONB_CTD"/>
    <property type="match status" value="2"/>
</dbReference>
<evidence type="ECO:0000256" key="1">
    <source>
        <dbReference type="ARBA" id="ARBA00004383"/>
    </source>
</evidence>
<evidence type="ECO:0000259" key="11">
    <source>
        <dbReference type="PROSITE" id="PS52015"/>
    </source>
</evidence>
<feature type="domain" description="TonB C-terminal" evidence="11">
    <location>
        <begin position="50"/>
        <end position="147"/>
    </location>
</feature>
<protein>
    <recommendedName>
        <fullName evidence="11">TonB C-terminal domain-containing protein</fullName>
    </recommendedName>
</protein>
<evidence type="ECO:0000313" key="13">
    <source>
        <dbReference type="Proteomes" id="UP000194873"/>
    </source>
</evidence>
<dbReference type="Proteomes" id="UP000194873">
    <property type="component" value="Unassembled WGS sequence"/>
</dbReference>
<dbReference type="GO" id="GO:0031992">
    <property type="term" value="F:energy transducer activity"/>
    <property type="evidence" value="ECO:0007669"/>
    <property type="project" value="InterPro"/>
</dbReference>
<evidence type="ECO:0000256" key="5">
    <source>
        <dbReference type="ARBA" id="ARBA00022519"/>
    </source>
</evidence>
<dbReference type="EMBL" id="MTSE01000002">
    <property type="protein sequence ID" value="OUJ75093.1"/>
    <property type="molecule type" value="Genomic_DNA"/>
</dbReference>
<name>A0A243WHP5_9BACT</name>
<dbReference type="OrthoDB" id="1039448at2"/>
<keyword evidence="7" id="KW-0653">Protein transport</keyword>
<dbReference type="PANTHER" id="PTHR33446:SF2">
    <property type="entry name" value="PROTEIN TONB"/>
    <property type="match status" value="1"/>
</dbReference>
<evidence type="ECO:0000256" key="6">
    <source>
        <dbReference type="ARBA" id="ARBA00022692"/>
    </source>
</evidence>
<dbReference type="GO" id="GO:0015031">
    <property type="term" value="P:protein transport"/>
    <property type="evidence" value="ECO:0007669"/>
    <property type="project" value="UniProtKB-KW"/>
</dbReference>
<feature type="domain" description="TonB C-terminal" evidence="11">
    <location>
        <begin position="291"/>
        <end position="382"/>
    </location>
</feature>
<dbReference type="InterPro" id="IPR003538">
    <property type="entry name" value="TonB"/>
</dbReference>
<dbReference type="SUPFAM" id="SSF74653">
    <property type="entry name" value="TolA/TonB C-terminal domain"/>
    <property type="match status" value="3"/>
</dbReference>
<evidence type="ECO:0000256" key="3">
    <source>
        <dbReference type="ARBA" id="ARBA00022448"/>
    </source>
</evidence>
<accession>A0A243WHP5</accession>
<comment type="similarity">
    <text evidence="2">Belongs to the TonB family.</text>
</comment>
<organism evidence="12 13">
    <name type="scientific">Hymenobacter crusticola</name>
    <dbReference type="NCBI Taxonomy" id="1770526"/>
    <lineage>
        <taxon>Bacteria</taxon>
        <taxon>Pseudomonadati</taxon>
        <taxon>Bacteroidota</taxon>
        <taxon>Cytophagia</taxon>
        <taxon>Cytophagales</taxon>
        <taxon>Hymenobacteraceae</taxon>
        <taxon>Hymenobacter</taxon>
    </lineage>
</organism>
<keyword evidence="13" id="KW-1185">Reference proteome</keyword>
<reference evidence="12 13" key="1">
    <citation type="submission" date="2017-01" db="EMBL/GenBank/DDBJ databases">
        <title>A new Hymenobacter.</title>
        <authorList>
            <person name="Liang Y."/>
            <person name="Feng F."/>
        </authorList>
    </citation>
    <scope>NUCLEOTIDE SEQUENCE [LARGE SCALE GENOMIC DNA]</scope>
    <source>
        <strain evidence="12">MIMBbqt21</strain>
    </source>
</reference>
<sequence length="382" mass="40827">MQNAYCLAIAGALLTITPSLFAQSTPSPVATTTASPVYTYVEQMPSFRGGGTDSVMAYIRHNTRYPAEALQTGVAGRVFVSFVVNAQGQVEQAQVLKGVHPALDQEALRVISTMPAAWQPGKKQGQPVSVALTMPINFAMQSQSKLLAPYANTNAGGAKYPGGPDALLAYLASAPYPEAAHAAQAEGRVFIKFKLDETGKVIEAKPLTAFEGTQQGKSKPRTINKQVGSTLEQAATQWISAMPTWQPASKNGAPVASSAIILPVTFSLTPSASAEKVYPYADQMPVFKTLADPTDILTKLQRAARYPPMALRNKMQGNVYVYFEVNEAGALEKPEIVSSVGRELDDAVLAAVRSQQPAVAPAKQEGKPVKVFYIVPLSFHIM</sequence>
<evidence type="ECO:0000256" key="10">
    <source>
        <dbReference type="SAM" id="SignalP"/>
    </source>
</evidence>
<dbReference type="GO" id="GO:0098797">
    <property type="term" value="C:plasma membrane protein complex"/>
    <property type="evidence" value="ECO:0007669"/>
    <property type="project" value="TreeGrafter"/>
</dbReference>
<gene>
    <name evidence="12" type="ORF">BXP70_03445</name>
</gene>
<evidence type="ECO:0000256" key="4">
    <source>
        <dbReference type="ARBA" id="ARBA00022475"/>
    </source>
</evidence>
<keyword evidence="6" id="KW-0812">Transmembrane</keyword>
<comment type="subcellular location">
    <subcellularLocation>
        <location evidence="1">Cell inner membrane</location>
        <topology evidence="1">Single-pass membrane protein</topology>
        <orientation evidence="1">Periplasmic side</orientation>
    </subcellularLocation>
</comment>
<dbReference type="Pfam" id="PF03544">
    <property type="entry name" value="TonB_C"/>
    <property type="match status" value="2"/>
</dbReference>
<dbReference type="GO" id="GO:0030288">
    <property type="term" value="C:outer membrane-bounded periplasmic space"/>
    <property type="evidence" value="ECO:0007669"/>
    <property type="project" value="InterPro"/>
</dbReference>
<dbReference type="InterPro" id="IPR051045">
    <property type="entry name" value="TonB-dependent_transducer"/>
</dbReference>
<keyword evidence="5" id="KW-0997">Cell inner membrane</keyword>
<dbReference type="NCBIfam" id="TIGR01352">
    <property type="entry name" value="tonB_Cterm"/>
    <property type="match status" value="2"/>
</dbReference>
<dbReference type="GO" id="GO:0055085">
    <property type="term" value="P:transmembrane transport"/>
    <property type="evidence" value="ECO:0007669"/>
    <property type="project" value="InterPro"/>
</dbReference>
<dbReference type="InterPro" id="IPR006260">
    <property type="entry name" value="TonB/TolA_C"/>
</dbReference>
<evidence type="ECO:0000256" key="9">
    <source>
        <dbReference type="ARBA" id="ARBA00023136"/>
    </source>
</evidence>
<keyword evidence="8" id="KW-1133">Transmembrane helix</keyword>
<feature type="chain" id="PRO_5012647834" description="TonB C-terminal domain-containing protein" evidence="10">
    <location>
        <begin position="23"/>
        <end position="382"/>
    </location>
</feature>
<evidence type="ECO:0000256" key="7">
    <source>
        <dbReference type="ARBA" id="ARBA00022927"/>
    </source>
</evidence>
<dbReference type="GO" id="GO:0015891">
    <property type="term" value="P:siderophore transport"/>
    <property type="evidence" value="ECO:0007669"/>
    <property type="project" value="InterPro"/>
</dbReference>